<evidence type="ECO:0000313" key="1">
    <source>
        <dbReference type="Proteomes" id="UP000887576"/>
    </source>
</evidence>
<protein>
    <submittedName>
        <fullName evidence="2">VWFA domain-containing protein</fullName>
    </submittedName>
</protein>
<sequence length="273" mass="30705">MSFVFALLLILSLHQGTFAQEDCPVCNRNCPHVPTRLENGGCRLTAFIPEFSTYTTADEIVKFIKFAHEVACRIYGFYSDTWFTIVSYGNKPNQNLSDYYQYDEFLTVSKKILDDYLKKPTQGSTIYLEPVLEMINNFSDNINHVYTACTNVQLVFFGQDDKIRDPTAATTLAKKMMNGTACAGRSQFFIIDRSTQNFSGSVFDILIKNDTVLRLQGEITRDKLRQLAYAMIFGALEAGCYPIAPGYISYATCMNFVSAGCPGPFLLSLDQKP</sequence>
<dbReference type="WBParaSite" id="JU765_v2.g16670.t1">
    <property type="protein sequence ID" value="JU765_v2.g16670.t1"/>
    <property type="gene ID" value="JU765_v2.g16670"/>
</dbReference>
<reference evidence="2" key="1">
    <citation type="submission" date="2022-11" db="UniProtKB">
        <authorList>
            <consortium name="WormBaseParasite"/>
        </authorList>
    </citation>
    <scope>IDENTIFICATION</scope>
</reference>
<proteinExistence type="predicted"/>
<name>A0AC34QI68_9BILA</name>
<evidence type="ECO:0000313" key="2">
    <source>
        <dbReference type="WBParaSite" id="JU765_v2.g16670.t1"/>
    </source>
</evidence>
<organism evidence="1 2">
    <name type="scientific">Panagrolaimus sp. JU765</name>
    <dbReference type="NCBI Taxonomy" id="591449"/>
    <lineage>
        <taxon>Eukaryota</taxon>
        <taxon>Metazoa</taxon>
        <taxon>Ecdysozoa</taxon>
        <taxon>Nematoda</taxon>
        <taxon>Chromadorea</taxon>
        <taxon>Rhabditida</taxon>
        <taxon>Tylenchina</taxon>
        <taxon>Panagrolaimomorpha</taxon>
        <taxon>Panagrolaimoidea</taxon>
        <taxon>Panagrolaimidae</taxon>
        <taxon>Panagrolaimus</taxon>
    </lineage>
</organism>
<accession>A0AC34QI68</accession>
<dbReference type="Proteomes" id="UP000887576">
    <property type="component" value="Unplaced"/>
</dbReference>